<evidence type="ECO:0000256" key="4">
    <source>
        <dbReference type="ARBA" id="ARBA00022989"/>
    </source>
</evidence>
<organism evidence="6 7">
    <name type="scientific">Oceanobacter antarcticus</name>
    <dbReference type="NCBI Taxonomy" id="3133425"/>
    <lineage>
        <taxon>Bacteria</taxon>
        <taxon>Pseudomonadati</taxon>
        <taxon>Pseudomonadota</taxon>
        <taxon>Gammaproteobacteria</taxon>
        <taxon>Oceanospirillales</taxon>
        <taxon>Oceanospirillaceae</taxon>
        <taxon>Oceanobacter</taxon>
    </lineage>
</organism>
<gene>
    <name evidence="6" type="ORF">WG929_02880</name>
</gene>
<name>A0ABW8NEY6_9GAMM</name>
<dbReference type="RefSeq" id="WP_416204819.1">
    <property type="nucleotide sequence ID" value="NZ_JBBKTX010000003.1"/>
</dbReference>
<keyword evidence="5" id="KW-0472">Membrane</keyword>
<dbReference type="Proteomes" id="UP001620597">
    <property type="component" value="Unassembled WGS sequence"/>
</dbReference>
<keyword evidence="7" id="KW-1185">Reference proteome</keyword>
<dbReference type="PANTHER" id="PTHR12154">
    <property type="entry name" value="GLYCOSYL TRANSFERASE-RELATED"/>
    <property type="match status" value="1"/>
</dbReference>
<dbReference type="Gene3D" id="3.40.50.2000">
    <property type="entry name" value="Glycogen Phosphorylase B"/>
    <property type="match status" value="1"/>
</dbReference>
<comment type="caution">
    <text evidence="6">The sequence shown here is derived from an EMBL/GenBank/DDBJ whole genome shotgun (WGS) entry which is preliminary data.</text>
</comment>
<reference evidence="6 7" key="1">
    <citation type="submission" date="2024-03" db="EMBL/GenBank/DDBJ databases">
        <title>High-quality draft genome sequence of Oceanobacter sp. wDCs-4.</title>
        <authorList>
            <person name="Dong C."/>
        </authorList>
    </citation>
    <scope>NUCLEOTIDE SEQUENCE [LARGE SCALE GENOMIC DNA]</scope>
    <source>
        <strain evidence="7">wDCs-4</strain>
    </source>
</reference>
<dbReference type="EMBL" id="JBBKTX010000003">
    <property type="protein sequence ID" value="MFK4751345.1"/>
    <property type="molecule type" value="Genomic_DNA"/>
</dbReference>
<comment type="subcellular location">
    <subcellularLocation>
        <location evidence="1">Endoplasmic reticulum membrane</location>
        <topology evidence="1">Single-pass membrane protein</topology>
    </subcellularLocation>
</comment>
<keyword evidence="3" id="KW-0256">Endoplasmic reticulum</keyword>
<dbReference type="GO" id="GO:0016740">
    <property type="term" value="F:transferase activity"/>
    <property type="evidence" value="ECO:0007669"/>
    <property type="project" value="UniProtKB-KW"/>
</dbReference>
<dbReference type="InterPro" id="IPR013969">
    <property type="entry name" value="Oligosacch_biosynth_Alg14"/>
</dbReference>
<dbReference type="Pfam" id="PF08660">
    <property type="entry name" value="Alg14"/>
    <property type="match status" value="1"/>
</dbReference>
<evidence type="ECO:0000313" key="7">
    <source>
        <dbReference type="Proteomes" id="UP001620597"/>
    </source>
</evidence>
<keyword evidence="6" id="KW-0808">Transferase</keyword>
<evidence type="ECO:0000313" key="6">
    <source>
        <dbReference type="EMBL" id="MFK4751345.1"/>
    </source>
</evidence>
<sequence>MSDKKILAVSSSGGHWIQLQRLRFDLLDKHQTSYMGTAIGMQDLVEGKPFFVVQDCNINEPLNTLRCFFQVLSVVRKVRPDFIVSTGAAPGLLTLLAGKLTGAKTIWIDSLANTKKLSVSGKLAGYFVDLWLTQWPELGASGNGKKGPEYKGQLI</sequence>
<evidence type="ECO:0000256" key="5">
    <source>
        <dbReference type="ARBA" id="ARBA00023136"/>
    </source>
</evidence>
<dbReference type="PANTHER" id="PTHR12154:SF4">
    <property type="entry name" value="UDP-N-ACETYLGLUCOSAMINE TRANSFERASE SUBUNIT ALG14 HOMOLOG"/>
    <property type="match status" value="1"/>
</dbReference>
<evidence type="ECO:0000256" key="1">
    <source>
        <dbReference type="ARBA" id="ARBA00004389"/>
    </source>
</evidence>
<dbReference type="SUPFAM" id="SSF53756">
    <property type="entry name" value="UDP-Glycosyltransferase/glycogen phosphorylase"/>
    <property type="match status" value="1"/>
</dbReference>
<evidence type="ECO:0000256" key="3">
    <source>
        <dbReference type="ARBA" id="ARBA00022824"/>
    </source>
</evidence>
<keyword evidence="2" id="KW-0812">Transmembrane</keyword>
<accession>A0ABW8NEY6</accession>
<proteinExistence type="predicted"/>
<keyword evidence="4" id="KW-1133">Transmembrane helix</keyword>
<evidence type="ECO:0000256" key="2">
    <source>
        <dbReference type="ARBA" id="ARBA00022692"/>
    </source>
</evidence>
<protein>
    <submittedName>
        <fullName evidence="6">UDP-N-acetylglucosamine--LPS N-acetylglucosamine transferase</fullName>
    </submittedName>
</protein>